<evidence type="ECO:0000259" key="2">
    <source>
        <dbReference type="PROSITE" id="PS50994"/>
    </source>
</evidence>
<dbReference type="Proteomes" id="UP000317318">
    <property type="component" value="Chromosome"/>
</dbReference>
<dbReference type="AlphaFoldDB" id="A0A517R389"/>
<evidence type="ECO:0000313" key="4">
    <source>
        <dbReference type="Proteomes" id="UP000317318"/>
    </source>
</evidence>
<feature type="compositionally biased region" description="Low complexity" evidence="1">
    <location>
        <begin position="92"/>
        <end position="110"/>
    </location>
</feature>
<reference evidence="3 4" key="1">
    <citation type="submission" date="2019-02" db="EMBL/GenBank/DDBJ databases">
        <title>Deep-cultivation of Planctomycetes and their phenomic and genomic characterization uncovers novel biology.</title>
        <authorList>
            <person name="Wiegand S."/>
            <person name="Jogler M."/>
            <person name="Boedeker C."/>
            <person name="Pinto D."/>
            <person name="Vollmers J."/>
            <person name="Rivas-Marin E."/>
            <person name="Kohn T."/>
            <person name="Peeters S.H."/>
            <person name="Heuer A."/>
            <person name="Rast P."/>
            <person name="Oberbeckmann S."/>
            <person name="Bunk B."/>
            <person name="Jeske O."/>
            <person name="Meyerdierks A."/>
            <person name="Storesund J.E."/>
            <person name="Kallscheuer N."/>
            <person name="Luecker S."/>
            <person name="Lage O.M."/>
            <person name="Pohl T."/>
            <person name="Merkel B.J."/>
            <person name="Hornburger P."/>
            <person name="Mueller R.-W."/>
            <person name="Bruemmer F."/>
            <person name="Labrenz M."/>
            <person name="Spormann A.M."/>
            <person name="Op den Camp H."/>
            <person name="Overmann J."/>
            <person name="Amann R."/>
            <person name="Jetten M.S.M."/>
            <person name="Mascher T."/>
            <person name="Medema M.H."/>
            <person name="Devos D.P."/>
            <person name="Kaster A.-K."/>
            <person name="Ovreas L."/>
            <person name="Rohde M."/>
            <person name="Galperin M.Y."/>
            <person name="Jogler C."/>
        </authorList>
    </citation>
    <scope>NUCLEOTIDE SEQUENCE [LARGE SCALE GENOMIC DNA]</scope>
    <source>
        <strain evidence="3 4">Pan189</strain>
    </source>
</reference>
<dbReference type="Pfam" id="PF13683">
    <property type="entry name" value="rve_3"/>
    <property type="match status" value="1"/>
</dbReference>
<dbReference type="SUPFAM" id="SSF53098">
    <property type="entry name" value="Ribonuclease H-like"/>
    <property type="match status" value="1"/>
</dbReference>
<dbReference type="KEGG" id="svp:Pan189_27490"/>
<organism evidence="3 4">
    <name type="scientific">Stratiformator vulcanicus</name>
    <dbReference type="NCBI Taxonomy" id="2527980"/>
    <lineage>
        <taxon>Bacteria</taxon>
        <taxon>Pseudomonadati</taxon>
        <taxon>Planctomycetota</taxon>
        <taxon>Planctomycetia</taxon>
        <taxon>Planctomycetales</taxon>
        <taxon>Planctomycetaceae</taxon>
        <taxon>Stratiformator</taxon>
    </lineage>
</organism>
<name>A0A517R389_9PLAN</name>
<dbReference type="Gene3D" id="3.30.420.10">
    <property type="entry name" value="Ribonuclease H-like superfamily/Ribonuclease H"/>
    <property type="match status" value="1"/>
</dbReference>
<dbReference type="EMBL" id="CP036268">
    <property type="protein sequence ID" value="QDT38356.1"/>
    <property type="molecule type" value="Genomic_DNA"/>
</dbReference>
<dbReference type="InterPro" id="IPR001584">
    <property type="entry name" value="Integrase_cat-core"/>
</dbReference>
<gene>
    <name evidence="3" type="ORF">Pan189_27490</name>
</gene>
<dbReference type="InterPro" id="IPR036397">
    <property type="entry name" value="RNaseH_sf"/>
</dbReference>
<sequence>MPASIRVDNGPEFISKSLDWWAYVNKVTLDFSSPGKPTDNAFIESFNGRFRQECLNQHWFPDLADAVEKVEAWRADYNEVRPHSSLGDRTPAEFAASASAGAPALAEAES</sequence>
<keyword evidence="4" id="KW-1185">Reference proteome</keyword>
<feature type="region of interest" description="Disordered" evidence="1">
    <location>
        <begin position="81"/>
        <end position="110"/>
    </location>
</feature>
<dbReference type="PROSITE" id="PS50994">
    <property type="entry name" value="INTEGRASE"/>
    <property type="match status" value="1"/>
</dbReference>
<protein>
    <submittedName>
        <fullName evidence="3">Integrase core domain protein</fullName>
    </submittedName>
</protein>
<evidence type="ECO:0000256" key="1">
    <source>
        <dbReference type="SAM" id="MobiDB-lite"/>
    </source>
</evidence>
<accession>A0A517R389</accession>
<dbReference type="GO" id="GO:0015074">
    <property type="term" value="P:DNA integration"/>
    <property type="evidence" value="ECO:0007669"/>
    <property type="project" value="InterPro"/>
</dbReference>
<dbReference type="InterPro" id="IPR012337">
    <property type="entry name" value="RNaseH-like_sf"/>
</dbReference>
<dbReference type="PANTHER" id="PTHR47515">
    <property type="entry name" value="LOW CALCIUM RESPONSE LOCUS PROTEIN T"/>
    <property type="match status" value="1"/>
</dbReference>
<proteinExistence type="predicted"/>
<dbReference type="PANTHER" id="PTHR47515:SF1">
    <property type="entry name" value="BLR2054 PROTEIN"/>
    <property type="match status" value="1"/>
</dbReference>
<feature type="domain" description="Integrase catalytic" evidence="2">
    <location>
        <begin position="1"/>
        <end position="99"/>
    </location>
</feature>
<dbReference type="GO" id="GO:0003676">
    <property type="term" value="F:nucleic acid binding"/>
    <property type="evidence" value="ECO:0007669"/>
    <property type="project" value="InterPro"/>
</dbReference>
<dbReference type="OrthoDB" id="285898at2"/>
<evidence type="ECO:0000313" key="3">
    <source>
        <dbReference type="EMBL" id="QDT38356.1"/>
    </source>
</evidence>